<dbReference type="SMART" id="SM00220">
    <property type="entry name" value="S_TKc"/>
    <property type="match status" value="1"/>
</dbReference>
<dbReference type="GO" id="GO:0004674">
    <property type="term" value="F:protein serine/threonine kinase activity"/>
    <property type="evidence" value="ECO:0007669"/>
    <property type="project" value="UniProtKB-KW"/>
</dbReference>
<keyword evidence="8" id="KW-0808">Transferase</keyword>
<evidence type="ECO:0000313" key="22">
    <source>
        <dbReference type="Proteomes" id="UP000242913"/>
    </source>
</evidence>
<dbReference type="FunFam" id="1.10.510.10:FF:000571">
    <property type="entry name" value="Maternal embryonic leucine zipper kinase"/>
    <property type="match status" value="1"/>
</dbReference>
<dbReference type="GO" id="GO:0005524">
    <property type="term" value="F:ATP binding"/>
    <property type="evidence" value="ECO:0007669"/>
    <property type="project" value="UniProtKB-UniRule"/>
</dbReference>
<dbReference type="GO" id="GO:0042593">
    <property type="term" value="P:glucose homeostasis"/>
    <property type="evidence" value="ECO:0007669"/>
    <property type="project" value="InterPro"/>
</dbReference>
<evidence type="ECO:0000259" key="19">
    <source>
        <dbReference type="PROSITE" id="PS50011"/>
    </source>
</evidence>
<evidence type="ECO:0000256" key="1">
    <source>
        <dbReference type="ARBA" id="ARBA00001936"/>
    </source>
</evidence>
<feature type="domain" description="C2H2-type" evidence="20">
    <location>
        <begin position="66"/>
        <end position="94"/>
    </location>
</feature>
<dbReference type="PANTHER" id="PTHR24346">
    <property type="entry name" value="MAP/MICROTUBULE AFFINITY-REGULATING KINASE"/>
    <property type="match status" value="1"/>
</dbReference>
<evidence type="ECO:0000313" key="21">
    <source>
        <dbReference type="EMBL" id="OZC08560.1"/>
    </source>
</evidence>
<dbReference type="InterPro" id="IPR017441">
    <property type="entry name" value="Protein_kinase_ATP_BS"/>
</dbReference>
<dbReference type="GO" id="GO:0001558">
    <property type="term" value="P:regulation of cell growth"/>
    <property type="evidence" value="ECO:0007669"/>
    <property type="project" value="InterPro"/>
</dbReference>
<feature type="binding site" evidence="18">
    <location>
        <position position="414"/>
    </location>
    <ligand>
        <name>ATP</name>
        <dbReference type="ChEBI" id="CHEBI:30616"/>
    </ligand>
</feature>
<evidence type="ECO:0000256" key="11">
    <source>
        <dbReference type="ARBA" id="ARBA00022777"/>
    </source>
</evidence>
<dbReference type="GO" id="GO:0035556">
    <property type="term" value="P:intracellular signal transduction"/>
    <property type="evidence" value="ECO:0007669"/>
    <property type="project" value="TreeGrafter"/>
</dbReference>
<dbReference type="AlphaFoldDB" id="A0A238BV33"/>
<evidence type="ECO:0000256" key="16">
    <source>
        <dbReference type="ARBA" id="ARBA00048679"/>
    </source>
</evidence>
<keyword evidence="22" id="KW-1185">Reference proteome</keyword>
<keyword evidence="17" id="KW-0862">Zinc</keyword>
<dbReference type="GO" id="GO:0008270">
    <property type="term" value="F:zinc ion binding"/>
    <property type="evidence" value="ECO:0007669"/>
    <property type="project" value="UniProtKB-KW"/>
</dbReference>
<evidence type="ECO:0000256" key="12">
    <source>
        <dbReference type="ARBA" id="ARBA00022840"/>
    </source>
</evidence>
<keyword evidence="17" id="KW-0863">Zinc-finger</keyword>
<keyword evidence="7" id="KW-0723">Serine/threonine-protein kinase</keyword>
<sequence>MMPFAATSSSVQRAKVPVFADKNYKICNRDPLIFKMRWTCELCGKKLSSKRSYDEHFNVHTNLRPFACKHCGYAAASQMTLRRHTLRNHIPRQAWGYQCPYCNEMYMEPASYQQHIGSHHFGLSATFGCPLRRCMFTTCSSAFFRDHLEKHTNLSSEIHEEANHRLFRFAVDDKFGVGYGRRSIDIRRMEVLQRLDLLKNDKDYMKTPLKIQEIRKNDEIKGSEVKSHNIIKESHHSLFEPGELDFLNDDINLPESMSSEVSTPMSVESNSSRWRRVSMTIGGDDCDDETEVNDLRESLRVWSSLASPSSSAVDQSVVRQVNILSMKSLFTYILKIEFSPDCVSDFDALLNNVFADKNRLFQPLSDNTFVEEVFIEKKPKILNGYLFGERIGEGSYGKVKEVLEHDTLVRRAVKIIKEARLRKIPNGHANVEQELRILKRVRHRNVIALRDFFRIDGKQKLYMILEYCIGSMQQLLDGSKEKKLPEYQAQYFFRQLCDGLSYLHAHGIIHKDIKPGNLLVALDGTLKISDFGVAEMLDIFQAEDWCRIVQGTPKFQPPEIVSGTSENYRGRKVDIWACGVTLYNMVSGEYPFEGDVIMHLFDNIANQPLQMPQSVQLSKPLEYLLTAMLDKDPERRMNMHDIRRCEWYMQKVNIDESCRVPISACNNVPAHRPLSLYVQLDQLYGSALEEDDRSRSSEYPQNVISTMIIESSLEDRLVCEQVSFSETKRNRSMLVVEILFHLSYFP</sequence>
<dbReference type="PROSITE" id="PS50157">
    <property type="entry name" value="ZINC_FINGER_C2H2_2"/>
    <property type="match status" value="2"/>
</dbReference>
<feature type="domain" description="C2H2-type" evidence="20">
    <location>
        <begin position="38"/>
        <end position="65"/>
    </location>
</feature>
<dbReference type="Gene3D" id="1.10.510.10">
    <property type="entry name" value="Transferase(Phosphotransferase) domain 1"/>
    <property type="match status" value="1"/>
</dbReference>
<comment type="similarity">
    <text evidence="4">Belongs to the protein kinase superfamily. CAMK Ser/Thr protein kinase family. LKB1 subfamily.</text>
</comment>
<dbReference type="OrthoDB" id="68483at2759"/>
<evidence type="ECO:0000256" key="7">
    <source>
        <dbReference type="ARBA" id="ARBA00022527"/>
    </source>
</evidence>
<dbReference type="InterPro" id="IPR039154">
    <property type="entry name" value="LKB1_c"/>
</dbReference>
<dbReference type="EC" id="2.7.11.1" evidence="5"/>
<name>A0A238BV33_9BILA</name>
<dbReference type="InterPro" id="IPR011009">
    <property type="entry name" value="Kinase-like_dom_sf"/>
</dbReference>
<dbReference type="GO" id="GO:0005737">
    <property type="term" value="C:cytoplasm"/>
    <property type="evidence" value="ECO:0007669"/>
    <property type="project" value="UniProtKB-SubCell"/>
</dbReference>
<dbReference type="PANTHER" id="PTHR24346:SF94">
    <property type="entry name" value="NON-SPECIFIC SERINE_THREONINE PROTEIN KINASE"/>
    <property type="match status" value="1"/>
</dbReference>
<dbReference type="Gene3D" id="3.30.200.20">
    <property type="entry name" value="Phosphorylase Kinase, domain 1"/>
    <property type="match status" value="1"/>
</dbReference>
<dbReference type="EMBL" id="KZ270006">
    <property type="protein sequence ID" value="OZC08560.1"/>
    <property type="molecule type" value="Genomic_DNA"/>
</dbReference>
<keyword evidence="14" id="KW-0464">Manganese</keyword>
<comment type="subcellular location">
    <subcellularLocation>
        <location evidence="3">Cytoplasm</location>
    </subcellularLocation>
</comment>
<dbReference type="InterPro" id="IPR013087">
    <property type="entry name" value="Znf_C2H2_type"/>
</dbReference>
<dbReference type="Proteomes" id="UP000242913">
    <property type="component" value="Unassembled WGS sequence"/>
</dbReference>
<dbReference type="PROSITE" id="PS00028">
    <property type="entry name" value="ZINC_FINGER_C2H2_1"/>
    <property type="match status" value="2"/>
</dbReference>
<organism evidence="21 22">
    <name type="scientific">Onchocerca flexuosa</name>
    <dbReference type="NCBI Taxonomy" id="387005"/>
    <lineage>
        <taxon>Eukaryota</taxon>
        <taxon>Metazoa</taxon>
        <taxon>Ecdysozoa</taxon>
        <taxon>Nematoda</taxon>
        <taxon>Chromadorea</taxon>
        <taxon>Rhabditida</taxon>
        <taxon>Spirurina</taxon>
        <taxon>Spiruromorpha</taxon>
        <taxon>Filarioidea</taxon>
        <taxon>Onchocercidae</taxon>
        <taxon>Onchocerca</taxon>
    </lineage>
</organism>
<dbReference type="SUPFAM" id="SSF56112">
    <property type="entry name" value="Protein kinase-like (PK-like)"/>
    <property type="match status" value="1"/>
</dbReference>
<keyword evidence="11 21" id="KW-0418">Kinase</keyword>
<reference evidence="21 22" key="1">
    <citation type="submission" date="2015-12" db="EMBL/GenBank/DDBJ databases">
        <title>Draft genome of the nematode, Onchocerca flexuosa.</title>
        <authorList>
            <person name="Mitreva M."/>
        </authorList>
    </citation>
    <scope>NUCLEOTIDE SEQUENCE [LARGE SCALE GENOMIC DNA]</scope>
    <source>
        <strain evidence="21">Red Deer</strain>
    </source>
</reference>
<evidence type="ECO:0000256" key="3">
    <source>
        <dbReference type="ARBA" id="ARBA00004496"/>
    </source>
</evidence>
<keyword evidence="12 18" id="KW-0067">ATP-binding</keyword>
<accession>A0A238BV33</accession>
<comment type="catalytic activity">
    <reaction evidence="16">
        <text>L-seryl-[protein] + ATP = O-phospho-L-seryl-[protein] + ADP + H(+)</text>
        <dbReference type="Rhea" id="RHEA:17989"/>
        <dbReference type="Rhea" id="RHEA-COMP:9863"/>
        <dbReference type="Rhea" id="RHEA-COMP:11604"/>
        <dbReference type="ChEBI" id="CHEBI:15378"/>
        <dbReference type="ChEBI" id="CHEBI:29999"/>
        <dbReference type="ChEBI" id="CHEBI:30616"/>
        <dbReference type="ChEBI" id="CHEBI:83421"/>
        <dbReference type="ChEBI" id="CHEBI:456216"/>
        <dbReference type="EC" id="2.7.11.1"/>
    </reaction>
</comment>
<comment type="cofactor">
    <cofactor evidence="2">
        <name>Mg(2+)</name>
        <dbReference type="ChEBI" id="CHEBI:18420"/>
    </cofactor>
</comment>
<dbReference type="InterPro" id="IPR000719">
    <property type="entry name" value="Prot_kinase_dom"/>
</dbReference>
<feature type="domain" description="Protein kinase" evidence="19">
    <location>
        <begin position="385"/>
        <end position="648"/>
    </location>
</feature>
<dbReference type="GO" id="GO:0030010">
    <property type="term" value="P:establishment of cell polarity"/>
    <property type="evidence" value="ECO:0007669"/>
    <property type="project" value="InterPro"/>
</dbReference>
<evidence type="ECO:0000256" key="13">
    <source>
        <dbReference type="ARBA" id="ARBA00022842"/>
    </source>
</evidence>
<dbReference type="GO" id="GO:0030295">
    <property type="term" value="F:protein kinase activator activity"/>
    <property type="evidence" value="ECO:0007669"/>
    <property type="project" value="InterPro"/>
</dbReference>
<evidence type="ECO:0000256" key="5">
    <source>
        <dbReference type="ARBA" id="ARBA00012513"/>
    </source>
</evidence>
<evidence type="ECO:0000256" key="18">
    <source>
        <dbReference type="PROSITE-ProRule" id="PRU10141"/>
    </source>
</evidence>
<dbReference type="PROSITE" id="PS00107">
    <property type="entry name" value="PROTEIN_KINASE_ATP"/>
    <property type="match status" value="1"/>
</dbReference>
<keyword evidence="13" id="KW-0460">Magnesium</keyword>
<evidence type="ECO:0000256" key="14">
    <source>
        <dbReference type="ARBA" id="ARBA00023211"/>
    </source>
</evidence>
<dbReference type="PROSITE" id="PS50011">
    <property type="entry name" value="PROTEIN_KINASE_DOM"/>
    <property type="match status" value="1"/>
</dbReference>
<dbReference type="PROSITE" id="PS00108">
    <property type="entry name" value="PROTEIN_KINASE_ST"/>
    <property type="match status" value="1"/>
</dbReference>
<dbReference type="InterPro" id="IPR008271">
    <property type="entry name" value="Ser/Thr_kinase_AS"/>
</dbReference>
<comment type="cofactor">
    <cofactor evidence="1">
        <name>Mn(2+)</name>
        <dbReference type="ChEBI" id="CHEBI:29035"/>
    </cofactor>
</comment>
<comment type="catalytic activity">
    <reaction evidence="15">
        <text>L-threonyl-[protein] + ATP = O-phospho-L-threonyl-[protein] + ADP + H(+)</text>
        <dbReference type="Rhea" id="RHEA:46608"/>
        <dbReference type="Rhea" id="RHEA-COMP:11060"/>
        <dbReference type="Rhea" id="RHEA-COMP:11605"/>
        <dbReference type="ChEBI" id="CHEBI:15378"/>
        <dbReference type="ChEBI" id="CHEBI:30013"/>
        <dbReference type="ChEBI" id="CHEBI:30616"/>
        <dbReference type="ChEBI" id="CHEBI:61977"/>
        <dbReference type="ChEBI" id="CHEBI:456216"/>
        <dbReference type="EC" id="2.7.11.1"/>
    </reaction>
</comment>
<evidence type="ECO:0000256" key="2">
    <source>
        <dbReference type="ARBA" id="ARBA00001946"/>
    </source>
</evidence>
<gene>
    <name evidence="21" type="ORF">X798_04363</name>
</gene>
<evidence type="ECO:0000256" key="17">
    <source>
        <dbReference type="PROSITE-ProRule" id="PRU00042"/>
    </source>
</evidence>
<evidence type="ECO:0000256" key="10">
    <source>
        <dbReference type="ARBA" id="ARBA00022741"/>
    </source>
</evidence>
<dbReference type="SUPFAM" id="SSF57667">
    <property type="entry name" value="beta-beta-alpha zinc fingers"/>
    <property type="match status" value="1"/>
</dbReference>
<proteinExistence type="inferred from homology"/>
<evidence type="ECO:0000259" key="20">
    <source>
        <dbReference type="PROSITE" id="PS50157"/>
    </source>
</evidence>
<keyword evidence="6" id="KW-0963">Cytoplasm</keyword>
<evidence type="ECO:0000256" key="4">
    <source>
        <dbReference type="ARBA" id="ARBA00009985"/>
    </source>
</evidence>
<dbReference type="InterPro" id="IPR036236">
    <property type="entry name" value="Znf_C2H2_sf"/>
</dbReference>
<dbReference type="CDD" id="cd14119">
    <property type="entry name" value="STKc_LKB1"/>
    <property type="match status" value="1"/>
</dbReference>
<protein>
    <recommendedName>
        <fullName evidence="5">non-specific serine/threonine protein kinase</fullName>
        <ecNumber evidence="5">2.7.11.1</ecNumber>
    </recommendedName>
</protein>
<keyword evidence="9" id="KW-0479">Metal-binding</keyword>
<dbReference type="Gene3D" id="3.30.160.60">
    <property type="entry name" value="Classic Zinc Finger"/>
    <property type="match status" value="1"/>
</dbReference>
<dbReference type="Pfam" id="PF00069">
    <property type="entry name" value="Pkinase"/>
    <property type="match status" value="1"/>
</dbReference>
<keyword evidence="10 18" id="KW-0547">Nucleotide-binding</keyword>
<evidence type="ECO:0000256" key="6">
    <source>
        <dbReference type="ARBA" id="ARBA00022490"/>
    </source>
</evidence>
<evidence type="ECO:0000256" key="15">
    <source>
        <dbReference type="ARBA" id="ARBA00047899"/>
    </source>
</evidence>
<evidence type="ECO:0000256" key="8">
    <source>
        <dbReference type="ARBA" id="ARBA00022679"/>
    </source>
</evidence>
<evidence type="ECO:0000256" key="9">
    <source>
        <dbReference type="ARBA" id="ARBA00022723"/>
    </source>
</evidence>
<dbReference type="SMART" id="SM00355">
    <property type="entry name" value="ZnF_C2H2"/>
    <property type="match status" value="4"/>
</dbReference>